<name>A0AAC9J105_VIRHA</name>
<dbReference type="KEGG" id="vhl:BME96_12160"/>
<feature type="active site" description="Proton donor" evidence="4">
    <location>
        <position position="268"/>
    </location>
</feature>
<gene>
    <name evidence="4" type="primary">menF</name>
    <name evidence="6" type="ORF">BME96_12160</name>
    <name evidence="7" type="ORF">IC602_12545</name>
</gene>
<organism evidence="6 8">
    <name type="scientific">Virgibacillus halodenitrificans</name>
    <name type="common">Bacillus halodenitrificans</name>
    <dbReference type="NCBI Taxonomy" id="1482"/>
    <lineage>
        <taxon>Bacteria</taxon>
        <taxon>Bacillati</taxon>
        <taxon>Bacillota</taxon>
        <taxon>Bacilli</taxon>
        <taxon>Bacillales</taxon>
        <taxon>Bacillaceae</taxon>
        <taxon>Virgibacillus</taxon>
    </lineage>
</organism>
<dbReference type="EMBL" id="CP017962">
    <property type="protein sequence ID" value="APC48900.1"/>
    <property type="molecule type" value="Genomic_DNA"/>
</dbReference>
<dbReference type="GO" id="GO:0009697">
    <property type="term" value="P:salicylic acid biosynthetic process"/>
    <property type="evidence" value="ECO:0007669"/>
    <property type="project" value="TreeGrafter"/>
</dbReference>
<evidence type="ECO:0000256" key="1">
    <source>
        <dbReference type="ARBA" id="ARBA00000799"/>
    </source>
</evidence>
<dbReference type="Gene3D" id="3.60.120.10">
    <property type="entry name" value="Anthranilate synthase"/>
    <property type="match status" value="1"/>
</dbReference>
<dbReference type="GeneID" id="71515155"/>
<feature type="domain" description="Chorismate-utilising enzyme C-terminal" evidence="5">
    <location>
        <begin position="199"/>
        <end position="451"/>
    </location>
</feature>
<evidence type="ECO:0000256" key="4">
    <source>
        <dbReference type="HAMAP-Rule" id="MF_01935"/>
    </source>
</evidence>
<evidence type="ECO:0000256" key="2">
    <source>
        <dbReference type="ARBA" id="ARBA00005297"/>
    </source>
</evidence>
<dbReference type="Proteomes" id="UP000621631">
    <property type="component" value="Unassembled WGS sequence"/>
</dbReference>
<evidence type="ECO:0000313" key="7">
    <source>
        <dbReference type="EMBL" id="MBD1223427.1"/>
    </source>
</evidence>
<sequence length="461" mass="51670">MIEILEEQLEKIIDEAIPNINSADDTQLISITKPVKNINPLHFFHAASSTGKDRVFWSSTQEDFFIAGIGNTAQLRVEGLPSQEVEKKWRAILDKAIIYNDNKVPGAGIVALGGISFDPKKERTPLWENFNDSEFTVPEFLLTQNNGANYYTVNILVRKGDIAEQVANEIRGMEEILFSDTTLPSTDVAILNRYEVAPEKWKESVELATREIDKGKASKIVLAREIRLKLNKSVNIASVLEKLLHTQPNSYIFAFEKGKDCFVGATPERLVRLDKRKLLSTCLAGTAPRGKNKEEDREISKSLLHDEKNRQEHEFVVQMIKQAISHYCKDINIPEKPVIYPLKNLQHLYTPVTATLLGDYSIFDIIEQLHPTPALGGTPREESLAFIRENELLDRGWYGAPVGWLDSNGSGEFAVAIRSGLIQDDEASLFAGCGVVKNSDPEKEYEETNIKFLPMLSVLGG</sequence>
<evidence type="ECO:0000313" key="8">
    <source>
        <dbReference type="Proteomes" id="UP000182945"/>
    </source>
</evidence>
<reference evidence="6 8" key="1">
    <citation type="submission" date="2016-11" db="EMBL/GenBank/DDBJ databases">
        <title>Complete genome sequencing of Virgibacillus halodenitrificans PDB-F2.</title>
        <authorList>
            <person name="Sun Z."/>
            <person name="Zhou Y."/>
            <person name="Li H."/>
        </authorList>
    </citation>
    <scope>NUCLEOTIDE SEQUENCE [LARGE SCALE GENOMIC DNA]</scope>
    <source>
        <strain evidence="6 8">PDB-F2</strain>
    </source>
</reference>
<comment type="pathway">
    <text evidence="4">Quinol/quinone metabolism; 1,4-dihydroxy-2-naphthoate biosynthesis; 1,4-dihydroxy-2-naphthoate from chorismate: step 1/7.</text>
</comment>
<dbReference type="EMBL" id="JACWEZ010000006">
    <property type="protein sequence ID" value="MBD1223427.1"/>
    <property type="molecule type" value="Genomic_DNA"/>
</dbReference>
<dbReference type="InterPro" id="IPR004561">
    <property type="entry name" value="IsoChor_synthase"/>
</dbReference>
<comment type="cofactor">
    <cofactor evidence="4">
        <name>Mg(2+)</name>
        <dbReference type="ChEBI" id="CHEBI:18420"/>
    </cofactor>
</comment>
<comment type="function">
    <text evidence="4">Catalyzes the conversion of chorismate to isochorismate.</text>
</comment>
<feature type="binding site" evidence="4">
    <location>
        <position position="312"/>
    </location>
    <ligand>
        <name>Mg(2+)</name>
        <dbReference type="ChEBI" id="CHEBI:18420"/>
    </ligand>
</feature>
<dbReference type="EC" id="5.4.4.2" evidence="4"/>
<dbReference type="AlphaFoldDB" id="A0AAC9J105"/>
<dbReference type="Proteomes" id="UP000182945">
    <property type="component" value="Chromosome"/>
</dbReference>
<accession>A0AAC9J105</accession>
<evidence type="ECO:0000313" key="9">
    <source>
        <dbReference type="Proteomes" id="UP000621631"/>
    </source>
</evidence>
<feature type="active site" description="Proton acceptor" evidence="4">
    <location>
        <position position="219"/>
    </location>
</feature>
<evidence type="ECO:0000259" key="5">
    <source>
        <dbReference type="Pfam" id="PF00425"/>
    </source>
</evidence>
<dbReference type="GO" id="GO:0009234">
    <property type="term" value="P:menaquinone biosynthetic process"/>
    <property type="evidence" value="ECO:0007669"/>
    <property type="project" value="UniProtKB-UniRule"/>
</dbReference>
<proteinExistence type="inferred from homology"/>
<dbReference type="InterPro" id="IPR034681">
    <property type="entry name" value="MenF"/>
</dbReference>
<evidence type="ECO:0000256" key="3">
    <source>
        <dbReference type="ARBA" id="ARBA00023235"/>
    </source>
</evidence>
<dbReference type="GO" id="GO:0000287">
    <property type="term" value="F:magnesium ion binding"/>
    <property type="evidence" value="ECO:0007669"/>
    <property type="project" value="UniProtKB-UniRule"/>
</dbReference>
<keyword evidence="4" id="KW-0474">Menaquinone biosynthesis</keyword>
<dbReference type="PANTHER" id="PTHR42839:SF1">
    <property type="entry name" value="ISOCHORISMATE SYNTHASE MENF"/>
    <property type="match status" value="1"/>
</dbReference>
<dbReference type="PANTHER" id="PTHR42839">
    <property type="entry name" value="ISOCHORISMATE SYNTHASE ENTC"/>
    <property type="match status" value="1"/>
</dbReference>
<dbReference type="Pfam" id="PF00425">
    <property type="entry name" value="Chorismate_bind"/>
    <property type="match status" value="1"/>
</dbReference>
<evidence type="ECO:0000313" key="6">
    <source>
        <dbReference type="EMBL" id="APC48900.1"/>
    </source>
</evidence>
<keyword evidence="4" id="KW-0460">Magnesium</keyword>
<comment type="similarity">
    <text evidence="2 4">Belongs to the isochorismate synthase family.</text>
</comment>
<dbReference type="NCBIfam" id="TIGR00543">
    <property type="entry name" value="isochor_syn"/>
    <property type="match status" value="1"/>
</dbReference>
<keyword evidence="9" id="KW-1185">Reference proteome</keyword>
<dbReference type="SUPFAM" id="SSF56322">
    <property type="entry name" value="ADC synthase"/>
    <property type="match status" value="1"/>
</dbReference>
<feature type="binding site" evidence="4">
    <location>
        <position position="447"/>
    </location>
    <ligand>
        <name>Mg(2+)</name>
        <dbReference type="ChEBI" id="CHEBI:18420"/>
    </ligand>
</feature>
<dbReference type="HAMAP" id="MF_01935">
    <property type="entry name" value="MenF"/>
    <property type="match status" value="1"/>
</dbReference>
<dbReference type="RefSeq" id="WP_071649180.1">
    <property type="nucleotide sequence ID" value="NZ_CP017962.1"/>
</dbReference>
<reference evidence="7 9" key="2">
    <citation type="submission" date="2020-09" db="EMBL/GenBank/DDBJ databases">
        <title>Draft Genome Sequences of Oil-Oxidizing Bacteria Halomonas titanicae, Marinobacter lutaoensis, and Virgibacillus halodenitrificans Isolated from Highly Saline Environments.</title>
        <authorList>
            <person name="Grouzdev D.S."/>
            <person name="Sokolova D.S."/>
            <person name="Semenova E.M."/>
            <person name="Borzenkov I.A."/>
            <person name="Bidzhieva S.K."/>
            <person name="Poltaraus A.B."/>
            <person name="Nazina T.N."/>
        </authorList>
    </citation>
    <scope>NUCLEOTIDE SEQUENCE [LARGE SCALE GENOMIC DNA]</scope>
    <source>
        <strain evidence="7 9">VKM B-3472D</strain>
    </source>
</reference>
<dbReference type="GO" id="GO:0008909">
    <property type="term" value="F:isochorismate synthase activity"/>
    <property type="evidence" value="ECO:0007669"/>
    <property type="project" value="UniProtKB-UniRule"/>
</dbReference>
<keyword evidence="4" id="KW-0479">Metal-binding</keyword>
<dbReference type="InterPro" id="IPR015890">
    <property type="entry name" value="Chorismate_C"/>
</dbReference>
<comment type="pathway">
    <text evidence="4">Quinol/quinone metabolism; menaquinone biosynthesis.</text>
</comment>
<keyword evidence="3 4" id="KW-0413">Isomerase</keyword>
<protein>
    <recommendedName>
        <fullName evidence="4">Isochorismate synthase MenF</fullName>
        <ecNumber evidence="4">5.4.4.2</ecNumber>
    </recommendedName>
    <alternativeName>
        <fullName evidence="4">Isochorismate mutase</fullName>
    </alternativeName>
</protein>
<comment type="catalytic activity">
    <reaction evidence="1 4">
        <text>chorismate = isochorismate</text>
        <dbReference type="Rhea" id="RHEA:18985"/>
        <dbReference type="ChEBI" id="CHEBI:29748"/>
        <dbReference type="ChEBI" id="CHEBI:29780"/>
        <dbReference type="EC" id="5.4.4.2"/>
    </reaction>
</comment>
<dbReference type="InterPro" id="IPR005801">
    <property type="entry name" value="ADC_synthase"/>
</dbReference>